<feature type="transmembrane region" description="Helical" evidence="5">
    <location>
        <begin position="63"/>
        <end position="83"/>
    </location>
</feature>
<dbReference type="EMBL" id="VSSQ01064184">
    <property type="protein sequence ID" value="MPN17138.1"/>
    <property type="molecule type" value="Genomic_DNA"/>
</dbReference>
<dbReference type="AlphaFoldDB" id="A0A645FRR0"/>
<dbReference type="InterPro" id="IPR018649">
    <property type="entry name" value="SHOCT"/>
</dbReference>
<evidence type="ECO:0000256" key="5">
    <source>
        <dbReference type="SAM" id="Phobius"/>
    </source>
</evidence>
<evidence type="ECO:0000256" key="2">
    <source>
        <dbReference type="ARBA" id="ARBA00022692"/>
    </source>
</evidence>
<organism evidence="7">
    <name type="scientific">bioreactor metagenome</name>
    <dbReference type="NCBI Taxonomy" id="1076179"/>
    <lineage>
        <taxon>unclassified sequences</taxon>
        <taxon>metagenomes</taxon>
        <taxon>ecological metagenomes</taxon>
    </lineage>
</organism>
<sequence>MKYEDLKILDELREKGSISEEEYQREKERILNDPGNSFSNAGKKPLFGLEENTYLMLMHLTQFAGAIVPLAGFIIPILMWTTNKDTNANVDKHGKNILNAMISYAIYAVVFCITVIGIPLAALLGVAYTIFMVIAAVKGNNGEYWKYPFTIQFIK</sequence>
<reference evidence="7" key="1">
    <citation type="submission" date="2019-08" db="EMBL/GenBank/DDBJ databases">
        <authorList>
            <person name="Kucharzyk K."/>
            <person name="Murdoch R.W."/>
            <person name="Higgins S."/>
            <person name="Loffler F."/>
        </authorList>
    </citation>
    <scope>NUCLEOTIDE SEQUENCE</scope>
</reference>
<keyword evidence="3 5" id="KW-1133">Transmembrane helix</keyword>
<keyword evidence="4 5" id="KW-0472">Membrane</keyword>
<protein>
    <recommendedName>
        <fullName evidence="6">SHOCT domain-containing protein</fullName>
    </recommendedName>
</protein>
<comment type="subcellular location">
    <subcellularLocation>
        <location evidence="1">Membrane</location>
        <topology evidence="1">Multi-pass membrane protein</topology>
    </subcellularLocation>
</comment>
<dbReference type="InterPro" id="IPR019109">
    <property type="entry name" value="MamF_MmsF"/>
</dbReference>
<dbReference type="Pfam" id="PF09685">
    <property type="entry name" value="MamF_MmsF"/>
    <property type="match status" value="1"/>
</dbReference>
<comment type="caution">
    <text evidence="7">The sequence shown here is derived from an EMBL/GenBank/DDBJ whole genome shotgun (WGS) entry which is preliminary data.</text>
</comment>
<dbReference type="Pfam" id="PF09851">
    <property type="entry name" value="SHOCT"/>
    <property type="match status" value="1"/>
</dbReference>
<evidence type="ECO:0000256" key="1">
    <source>
        <dbReference type="ARBA" id="ARBA00004141"/>
    </source>
</evidence>
<evidence type="ECO:0000256" key="3">
    <source>
        <dbReference type="ARBA" id="ARBA00022989"/>
    </source>
</evidence>
<evidence type="ECO:0000313" key="7">
    <source>
        <dbReference type="EMBL" id="MPN17138.1"/>
    </source>
</evidence>
<accession>A0A645FRR0</accession>
<name>A0A645FRR0_9ZZZZ</name>
<evidence type="ECO:0000259" key="6">
    <source>
        <dbReference type="Pfam" id="PF09851"/>
    </source>
</evidence>
<proteinExistence type="predicted"/>
<feature type="transmembrane region" description="Helical" evidence="5">
    <location>
        <begin position="104"/>
        <end position="137"/>
    </location>
</feature>
<feature type="domain" description="SHOCT" evidence="6">
    <location>
        <begin position="6"/>
        <end position="31"/>
    </location>
</feature>
<gene>
    <name evidence="7" type="ORF">SDC9_164488</name>
</gene>
<evidence type="ECO:0000256" key="4">
    <source>
        <dbReference type="ARBA" id="ARBA00023136"/>
    </source>
</evidence>
<keyword evidence="2 5" id="KW-0812">Transmembrane</keyword>